<evidence type="ECO:0000259" key="16">
    <source>
        <dbReference type="PROSITE" id="PS50109"/>
    </source>
</evidence>
<feature type="domain" description="Response regulatory" evidence="17">
    <location>
        <begin position="872"/>
        <end position="990"/>
    </location>
</feature>
<dbReference type="PRINTS" id="PR00344">
    <property type="entry name" value="BCTRLSENSOR"/>
</dbReference>
<evidence type="ECO:0000256" key="3">
    <source>
        <dbReference type="ARBA" id="ARBA00012438"/>
    </source>
</evidence>
<dbReference type="EC" id="2.7.13.3" evidence="3"/>
<feature type="coiled-coil region" evidence="14">
    <location>
        <begin position="457"/>
        <end position="484"/>
    </location>
</feature>
<proteinExistence type="predicted"/>
<dbReference type="AlphaFoldDB" id="A0A927FDW2"/>
<organism evidence="19 20">
    <name type="scientific">Pelagicoccus enzymogenes</name>
    <dbReference type="NCBI Taxonomy" id="2773457"/>
    <lineage>
        <taxon>Bacteria</taxon>
        <taxon>Pseudomonadati</taxon>
        <taxon>Verrucomicrobiota</taxon>
        <taxon>Opitutia</taxon>
        <taxon>Puniceicoccales</taxon>
        <taxon>Pelagicoccaceae</taxon>
        <taxon>Pelagicoccus</taxon>
    </lineage>
</organism>
<dbReference type="Gene3D" id="3.30.450.20">
    <property type="entry name" value="PAS domain"/>
    <property type="match status" value="1"/>
</dbReference>
<dbReference type="CDD" id="cd16922">
    <property type="entry name" value="HATPase_EvgS-ArcB-TorS-like"/>
    <property type="match status" value="1"/>
</dbReference>
<gene>
    <name evidence="19" type="ORF">IEN85_24165</name>
</gene>
<dbReference type="Pfam" id="PF00072">
    <property type="entry name" value="Response_reg"/>
    <property type="match status" value="1"/>
</dbReference>
<dbReference type="InterPro" id="IPR011006">
    <property type="entry name" value="CheY-like_superfamily"/>
</dbReference>
<evidence type="ECO:0000256" key="14">
    <source>
        <dbReference type="SAM" id="Coils"/>
    </source>
</evidence>
<dbReference type="RefSeq" id="WP_191619685.1">
    <property type="nucleotide sequence ID" value="NZ_JACYFG010000061.1"/>
</dbReference>
<dbReference type="InterPro" id="IPR005467">
    <property type="entry name" value="His_kinase_dom"/>
</dbReference>
<dbReference type="SMART" id="SM00448">
    <property type="entry name" value="REC"/>
    <property type="match status" value="1"/>
</dbReference>
<keyword evidence="10" id="KW-0067">ATP-binding</keyword>
<feature type="domain" description="HAMP" evidence="18">
    <location>
        <begin position="412"/>
        <end position="465"/>
    </location>
</feature>
<evidence type="ECO:0000256" key="9">
    <source>
        <dbReference type="ARBA" id="ARBA00022777"/>
    </source>
</evidence>
<dbReference type="Proteomes" id="UP000622317">
    <property type="component" value="Unassembled WGS sequence"/>
</dbReference>
<evidence type="ECO:0000256" key="2">
    <source>
        <dbReference type="ARBA" id="ARBA00004651"/>
    </source>
</evidence>
<evidence type="ECO:0000313" key="19">
    <source>
        <dbReference type="EMBL" id="MBD5782614.1"/>
    </source>
</evidence>
<keyword evidence="9" id="KW-0418">Kinase</keyword>
<dbReference type="PROSITE" id="PS50109">
    <property type="entry name" value="HIS_KIN"/>
    <property type="match status" value="1"/>
</dbReference>
<evidence type="ECO:0000256" key="11">
    <source>
        <dbReference type="ARBA" id="ARBA00022989"/>
    </source>
</evidence>
<dbReference type="Pfam" id="PF02743">
    <property type="entry name" value="dCache_1"/>
    <property type="match status" value="1"/>
</dbReference>
<comment type="subcellular location">
    <subcellularLocation>
        <location evidence="2">Cell membrane</location>
        <topology evidence="2">Multi-pass membrane protein</topology>
    </subcellularLocation>
</comment>
<dbReference type="SUPFAM" id="SSF52172">
    <property type="entry name" value="CheY-like"/>
    <property type="match status" value="1"/>
</dbReference>
<evidence type="ECO:0000313" key="20">
    <source>
        <dbReference type="Proteomes" id="UP000622317"/>
    </source>
</evidence>
<dbReference type="PROSITE" id="PS50885">
    <property type="entry name" value="HAMP"/>
    <property type="match status" value="1"/>
</dbReference>
<keyword evidence="14" id="KW-0175">Coiled coil</keyword>
<dbReference type="SUPFAM" id="SSF55874">
    <property type="entry name" value="ATPase domain of HSP90 chaperone/DNA topoisomerase II/histidine kinase"/>
    <property type="match status" value="1"/>
</dbReference>
<dbReference type="CDD" id="cd17546">
    <property type="entry name" value="REC_hyHK_CKI1_RcsC-like"/>
    <property type="match status" value="1"/>
</dbReference>
<dbReference type="InterPro" id="IPR033479">
    <property type="entry name" value="dCache_1"/>
</dbReference>
<sequence length="995" mass="109786">MASQSPQETETPAFRQLSVRVFIGLLVFLVLVIAATYLAIQAAAERTLVQQAEKLHREIGQKIVLKLGERVSGTEALTRSLANLAEALPREQAIYGKVLPELLNSEEGVPPENRLIAGGGIWPEPGAFEEGVNRRSFFWSRNAKGELVYYDDYNEPSGAGYHNEEWYVPARYLKKGEVYWSKSYMDPYSFVPMVTCTAPYWRNGQFAGVATVDLRLDGISEFMAEQAEHVDGYAFAVDRNNRLISFPDAALGKRSQTDKDGNEVVEYRLVGEVAPESEFFSRIAARIENFSTVGKEGLSSAVVGESTWLASKIASESYQIDEAEALRIAESLMSRKGMEAQVEQFRLEGELFLEQSSLISLFSVPSTDWKVLVAMPAAYSDKAVANVVGRVSKTVLGVVSLICLLLYAYLWFSIFSPVKALRGEVRKLALGGPSGARLGLEGDDELGRIAYWFNRRTDQLNAALAELKTSNASLEEAKLAAETASRTKNVFLASMSHEIRTPMNAIIGLTALLSEMEMSKDQRNFVEAIRTSSESLLSLINDILDFTKIEANELDLEEVAFDLRQVMEELSKIIAVQAEEKGLGLSCYLQTEVEGRLLGDPGRLRQILLNLASNAIKFTISGRVDIAGKCIEESDTHQRLEFCVKDTGIGIPESAFENLFDSFRQVDSTTTRKFGGTGLGLAISKRLCDKMQGEIAVSSKQGLGSEFTFTVLLKKAPRTEGRRSQEPLATGWAGFVVDNDWPHGEMLQAELRWLGIESRLYKGLEELEVALAEQSGQVVVFAGQVHGLSHEQLLKNLVRMKVPALNGVVSFASSVRAYALNPSVKASLADSVDKPFSRSELERCVRKLGAPGGELNDRSLEREDDGIYAGYKVLLVEDHPVNQKVASRILATMGVSCLVAGDGQEAVDLVSRCEELDAIVMDWQMPIMDGLDAARRIRKMDGWRSKIPIVAMTANAMHGDRDACLRAGMDDYVSKPVVPEDLRAALGRIFRREQP</sequence>
<evidence type="ECO:0000256" key="15">
    <source>
        <dbReference type="SAM" id="Phobius"/>
    </source>
</evidence>
<evidence type="ECO:0000256" key="4">
    <source>
        <dbReference type="ARBA" id="ARBA00022475"/>
    </source>
</evidence>
<dbReference type="Pfam" id="PF02518">
    <property type="entry name" value="HATPase_c"/>
    <property type="match status" value="1"/>
</dbReference>
<evidence type="ECO:0000256" key="7">
    <source>
        <dbReference type="ARBA" id="ARBA00022692"/>
    </source>
</evidence>
<dbReference type="InterPro" id="IPR036890">
    <property type="entry name" value="HATPase_C_sf"/>
</dbReference>
<keyword evidence="6" id="KW-0808">Transferase</keyword>
<evidence type="ECO:0000256" key="1">
    <source>
        <dbReference type="ARBA" id="ARBA00000085"/>
    </source>
</evidence>
<dbReference type="PANTHER" id="PTHR45339">
    <property type="entry name" value="HYBRID SIGNAL TRANSDUCTION HISTIDINE KINASE J"/>
    <property type="match status" value="1"/>
</dbReference>
<keyword evidence="20" id="KW-1185">Reference proteome</keyword>
<dbReference type="Gene3D" id="6.10.340.10">
    <property type="match status" value="1"/>
</dbReference>
<dbReference type="InterPro" id="IPR004358">
    <property type="entry name" value="Sig_transdc_His_kin-like_C"/>
</dbReference>
<comment type="catalytic activity">
    <reaction evidence="1">
        <text>ATP + protein L-histidine = ADP + protein N-phospho-L-histidine.</text>
        <dbReference type="EC" id="2.7.13.3"/>
    </reaction>
</comment>
<feature type="transmembrane region" description="Helical" evidence="15">
    <location>
        <begin position="21"/>
        <end position="40"/>
    </location>
</feature>
<keyword evidence="11 15" id="KW-1133">Transmembrane helix</keyword>
<dbReference type="SMART" id="SM00388">
    <property type="entry name" value="HisKA"/>
    <property type="match status" value="1"/>
</dbReference>
<dbReference type="PANTHER" id="PTHR45339:SF5">
    <property type="entry name" value="HISTIDINE KINASE"/>
    <property type="match status" value="1"/>
</dbReference>
<dbReference type="InterPro" id="IPR036097">
    <property type="entry name" value="HisK_dim/P_sf"/>
</dbReference>
<dbReference type="GO" id="GO:0000155">
    <property type="term" value="F:phosphorelay sensor kinase activity"/>
    <property type="evidence" value="ECO:0007669"/>
    <property type="project" value="InterPro"/>
</dbReference>
<evidence type="ECO:0000256" key="10">
    <source>
        <dbReference type="ARBA" id="ARBA00022840"/>
    </source>
</evidence>
<evidence type="ECO:0000256" key="8">
    <source>
        <dbReference type="ARBA" id="ARBA00022741"/>
    </source>
</evidence>
<reference evidence="19" key="1">
    <citation type="submission" date="2020-09" db="EMBL/GenBank/DDBJ databases">
        <title>Pelagicoccus enzymogenes sp. nov. with an EPS production, isolated from marine sediment.</title>
        <authorList>
            <person name="Feng X."/>
        </authorList>
    </citation>
    <scope>NUCLEOTIDE SEQUENCE</scope>
    <source>
        <strain evidence="19">NFK12</strain>
    </source>
</reference>
<dbReference type="PROSITE" id="PS50110">
    <property type="entry name" value="RESPONSE_REGULATORY"/>
    <property type="match status" value="1"/>
</dbReference>
<dbReference type="CDD" id="cd00082">
    <property type="entry name" value="HisKA"/>
    <property type="match status" value="1"/>
</dbReference>
<keyword evidence="12 15" id="KW-0472">Membrane</keyword>
<name>A0A927FDW2_9BACT</name>
<dbReference type="FunFam" id="1.10.287.130:FF:000004">
    <property type="entry name" value="Ethylene receptor 1"/>
    <property type="match status" value="1"/>
</dbReference>
<evidence type="ECO:0000259" key="17">
    <source>
        <dbReference type="PROSITE" id="PS50110"/>
    </source>
</evidence>
<dbReference type="InterPro" id="IPR001789">
    <property type="entry name" value="Sig_transdc_resp-reg_receiver"/>
</dbReference>
<comment type="caution">
    <text evidence="19">The sequence shown here is derived from an EMBL/GenBank/DDBJ whole genome shotgun (WGS) entry which is preliminary data.</text>
</comment>
<keyword evidence="7 15" id="KW-0812">Transmembrane</keyword>
<evidence type="ECO:0000256" key="12">
    <source>
        <dbReference type="ARBA" id="ARBA00023136"/>
    </source>
</evidence>
<dbReference type="GO" id="GO:0005524">
    <property type="term" value="F:ATP binding"/>
    <property type="evidence" value="ECO:0007669"/>
    <property type="project" value="UniProtKB-KW"/>
</dbReference>
<dbReference type="InterPro" id="IPR003594">
    <property type="entry name" value="HATPase_dom"/>
</dbReference>
<dbReference type="EMBL" id="JACYFG010000061">
    <property type="protein sequence ID" value="MBD5782614.1"/>
    <property type="molecule type" value="Genomic_DNA"/>
</dbReference>
<keyword evidence="4" id="KW-1003">Cell membrane</keyword>
<keyword evidence="8" id="KW-0547">Nucleotide-binding</keyword>
<dbReference type="Gene3D" id="3.40.50.2300">
    <property type="match status" value="1"/>
</dbReference>
<dbReference type="Gene3D" id="3.30.565.10">
    <property type="entry name" value="Histidine kinase-like ATPase, C-terminal domain"/>
    <property type="match status" value="1"/>
</dbReference>
<dbReference type="SUPFAM" id="SSF47384">
    <property type="entry name" value="Homodimeric domain of signal transducing histidine kinase"/>
    <property type="match status" value="1"/>
</dbReference>
<dbReference type="SMART" id="SM00387">
    <property type="entry name" value="HATPase_c"/>
    <property type="match status" value="1"/>
</dbReference>
<evidence type="ECO:0000259" key="18">
    <source>
        <dbReference type="PROSITE" id="PS50885"/>
    </source>
</evidence>
<dbReference type="Gene3D" id="1.10.287.130">
    <property type="match status" value="1"/>
</dbReference>
<dbReference type="CDD" id="cd12913">
    <property type="entry name" value="PDC1_MCP_like"/>
    <property type="match status" value="1"/>
</dbReference>
<dbReference type="Pfam" id="PF00512">
    <property type="entry name" value="HisKA"/>
    <property type="match status" value="1"/>
</dbReference>
<dbReference type="FunFam" id="3.30.565.10:FF:000010">
    <property type="entry name" value="Sensor histidine kinase RcsC"/>
    <property type="match status" value="1"/>
</dbReference>
<protein>
    <recommendedName>
        <fullName evidence="3">histidine kinase</fullName>
        <ecNumber evidence="3">2.7.13.3</ecNumber>
    </recommendedName>
</protein>
<evidence type="ECO:0000256" key="6">
    <source>
        <dbReference type="ARBA" id="ARBA00022679"/>
    </source>
</evidence>
<evidence type="ECO:0000256" key="13">
    <source>
        <dbReference type="PROSITE-ProRule" id="PRU00169"/>
    </source>
</evidence>
<evidence type="ECO:0000256" key="5">
    <source>
        <dbReference type="ARBA" id="ARBA00022553"/>
    </source>
</evidence>
<dbReference type="GO" id="GO:0005886">
    <property type="term" value="C:plasma membrane"/>
    <property type="evidence" value="ECO:0007669"/>
    <property type="project" value="UniProtKB-SubCell"/>
</dbReference>
<dbReference type="InterPro" id="IPR003660">
    <property type="entry name" value="HAMP_dom"/>
</dbReference>
<feature type="modified residue" description="4-aspartylphosphate" evidence="13">
    <location>
        <position position="922"/>
    </location>
</feature>
<accession>A0A927FDW2</accession>
<dbReference type="InterPro" id="IPR003661">
    <property type="entry name" value="HisK_dim/P_dom"/>
</dbReference>
<keyword evidence="5 13" id="KW-0597">Phosphoprotein</keyword>
<feature type="domain" description="Histidine kinase" evidence="16">
    <location>
        <begin position="494"/>
        <end position="715"/>
    </location>
</feature>